<comment type="similarity">
    <text evidence="2 4">Belongs to the pterin-4-alpha-carbinolamine dehydratase family.</text>
</comment>
<name>A0A517YXY3_9BACT</name>
<comment type="catalytic activity">
    <reaction evidence="1 4">
        <text>(4aS,6R)-4a-hydroxy-L-erythro-5,6,7,8-tetrahydrobiopterin = (6R)-L-erythro-6,7-dihydrobiopterin + H2O</text>
        <dbReference type="Rhea" id="RHEA:11920"/>
        <dbReference type="ChEBI" id="CHEBI:15377"/>
        <dbReference type="ChEBI" id="CHEBI:15642"/>
        <dbReference type="ChEBI" id="CHEBI:43120"/>
        <dbReference type="EC" id="4.2.1.96"/>
    </reaction>
</comment>
<evidence type="ECO:0000313" key="6">
    <source>
        <dbReference type="Proteomes" id="UP000317369"/>
    </source>
</evidence>
<gene>
    <name evidence="5" type="primary">phhB</name>
    <name evidence="5" type="ORF">KS4_31710</name>
</gene>
<dbReference type="OrthoDB" id="9800108at2"/>
<evidence type="ECO:0000313" key="5">
    <source>
        <dbReference type="EMBL" id="QDU35093.1"/>
    </source>
</evidence>
<dbReference type="InterPro" id="IPR001533">
    <property type="entry name" value="Pterin_deHydtase"/>
</dbReference>
<dbReference type="NCBIfam" id="NF002017">
    <property type="entry name" value="PRK00823.1-2"/>
    <property type="match status" value="1"/>
</dbReference>
<accession>A0A517YXY3</accession>
<dbReference type="EC" id="4.2.1.96" evidence="4"/>
<evidence type="ECO:0000256" key="2">
    <source>
        <dbReference type="ARBA" id="ARBA00006472"/>
    </source>
</evidence>
<protein>
    <recommendedName>
        <fullName evidence="4">Putative pterin-4-alpha-carbinolamine dehydratase</fullName>
        <shortName evidence="4">PHS</shortName>
        <ecNumber evidence="4">4.2.1.96</ecNumber>
    </recommendedName>
    <alternativeName>
        <fullName evidence="4">4-alpha-hydroxy-tetrahydropterin dehydratase</fullName>
    </alternativeName>
    <alternativeName>
        <fullName evidence="4">Pterin carbinolamine dehydratase</fullName>
        <shortName evidence="4">PCD</shortName>
    </alternativeName>
</protein>
<evidence type="ECO:0000256" key="3">
    <source>
        <dbReference type="ARBA" id="ARBA00023239"/>
    </source>
</evidence>
<dbReference type="KEGG" id="pcor:KS4_31710"/>
<dbReference type="PANTHER" id="PTHR12599:SF0">
    <property type="entry name" value="PTERIN-4-ALPHA-CARBINOLAMINE DEHYDRATASE"/>
    <property type="match status" value="1"/>
</dbReference>
<proteinExistence type="inferred from homology"/>
<organism evidence="5 6">
    <name type="scientific">Poriferisphaera corsica</name>
    <dbReference type="NCBI Taxonomy" id="2528020"/>
    <lineage>
        <taxon>Bacteria</taxon>
        <taxon>Pseudomonadati</taxon>
        <taxon>Planctomycetota</taxon>
        <taxon>Phycisphaerae</taxon>
        <taxon>Phycisphaerales</taxon>
        <taxon>Phycisphaeraceae</taxon>
        <taxon>Poriferisphaera</taxon>
    </lineage>
</organism>
<keyword evidence="3 4" id="KW-0456">Lyase</keyword>
<dbReference type="EMBL" id="CP036425">
    <property type="protein sequence ID" value="QDU35093.1"/>
    <property type="molecule type" value="Genomic_DNA"/>
</dbReference>
<dbReference type="HAMAP" id="MF_00434">
    <property type="entry name" value="Pterin_4_alpha"/>
    <property type="match status" value="1"/>
</dbReference>
<dbReference type="GO" id="GO:0006729">
    <property type="term" value="P:tetrahydrobiopterin biosynthetic process"/>
    <property type="evidence" value="ECO:0007669"/>
    <property type="project" value="InterPro"/>
</dbReference>
<dbReference type="GO" id="GO:0008124">
    <property type="term" value="F:4-alpha-hydroxytetrahydrobiopterin dehydratase activity"/>
    <property type="evidence" value="ECO:0007669"/>
    <property type="project" value="UniProtKB-UniRule"/>
</dbReference>
<dbReference type="RefSeq" id="WP_145079903.1">
    <property type="nucleotide sequence ID" value="NZ_CP036425.1"/>
</dbReference>
<reference evidence="5 6" key="1">
    <citation type="submission" date="2019-02" db="EMBL/GenBank/DDBJ databases">
        <title>Deep-cultivation of Planctomycetes and their phenomic and genomic characterization uncovers novel biology.</title>
        <authorList>
            <person name="Wiegand S."/>
            <person name="Jogler M."/>
            <person name="Boedeker C."/>
            <person name="Pinto D."/>
            <person name="Vollmers J."/>
            <person name="Rivas-Marin E."/>
            <person name="Kohn T."/>
            <person name="Peeters S.H."/>
            <person name="Heuer A."/>
            <person name="Rast P."/>
            <person name="Oberbeckmann S."/>
            <person name="Bunk B."/>
            <person name="Jeske O."/>
            <person name="Meyerdierks A."/>
            <person name="Storesund J.E."/>
            <person name="Kallscheuer N."/>
            <person name="Luecker S."/>
            <person name="Lage O.M."/>
            <person name="Pohl T."/>
            <person name="Merkel B.J."/>
            <person name="Hornburger P."/>
            <person name="Mueller R.-W."/>
            <person name="Bruemmer F."/>
            <person name="Labrenz M."/>
            <person name="Spormann A.M."/>
            <person name="Op den Camp H."/>
            <person name="Overmann J."/>
            <person name="Amann R."/>
            <person name="Jetten M.S.M."/>
            <person name="Mascher T."/>
            <person name="Medema M.H."/>
            <person name="Devos D.P."/>
            <person name="Kaster A.-K."/>
            <person name="Ovreas L."/>
            <person name="Rohde M."/>
            <person name="Galperin M.Y."/>
            <person name="Jogler C."/>
        </authorList>
    </citation>
    <scope>NUCLEOTIDE SEQUENCE [LARGE SCALE GENOMIC DNA]</scope>
    <source>
        <strain evidence="5 6">KS4</strain>
    </source>
</reference>
<dbReference type="Pfam" id="PF01329">
    <property type="entry name" value="Pterin_4a"/>
    <property type="match status" value="1"/>
</dbReference>
<dbReference type="SUPFAM" id="SSF55248">
    <property type="entry name" value="PCD-like"/>
    <property type="match status" value="1"/>
</dbReference>
<dbReference type="Gene3D" id="3.30.1360.20">
    <property type="entry name" value="Transcriptional coactivator/pterin dehydratase"/>
    <property type="match status" value="1"/>
</dbReference>
<dbReference type="PANTHER" id="PTHR12599">
    <property type="entry name" value="PTERIN-4-ALPHA-CARBINOLAMINE DEHYDRATASE"/>
    <property type="match status" value="1"/>
</dbReference>
<dbReference type="AlphaFoldDB" id="A0A517YXY3"/>
<sequence length="99" mass="11464">MPNPLNEKEISEALTHLPGWSYDDSKITKKYHFKHFKEAMSFIIRVGFEAEAANHHPTIKNTYNIVKISLNTHDADNKVTNHDIDLAKTIEHFCWTDKA</sequence>
<evidence type="ECO:0000256" key="4">
    <source>
        <dbReference type="HAMAP-Rule" id="MF_00434"/>
    </source>
</evidence>
<dbReference type="Proteomes" id="UP000317369">
    <property type="component" value="Chromosome"/>
</dbReference>
<keyword evidence="6" id="KW-1185">Reference proteome</keyword>
<evidence type="ECO:0000256" key="1">
    <source>
        <dbReference type="ARBA" id="ARBA00001554"/>
    </source>
</evidence>
<dbReference type="InterPro" id="IPR036428">
    <property type="entry name" value="PCD_sf"/>
</dbReference>